<dbReference type="GO" id="GO:0004190">
    <property type="term" value="F:aspartic-type endopeptidase activity"/>
    <property type="evidence" value="ECO:0007669"/>
    <property type="project" value="UniProtKB-KW"/>
</dbReference>
<name>A0A167QMP9_CORFA</name>
<dbReference type="AlphaFoldDB" id="A0A167QMP9"/>
<evidence type="ECO:0000256" key="1">
    <source>
        <dbReference type="ARBA" id="ARBA00007447"/>
    </source>
</evidence>
<evidence type="ECO:0000259" key="6">
    <source>
        <dbReference type="PROSITE" id="PS51767"/>
    </source>
</evidence>
<protein>
    <submittedName>
        <fullName evidence="7">Peptidase aspartic</fullName>
    </submittedName>
</protein>
<proteinExistence type="inferred from homology"/>
<dbReference type="InterPro" id="IPR001461">
    <property type="entry name" value="Aspartic_peptidase_A1"/>
</dbReference>
<dbReference type="PROSITE" id="PS00141">
    <property type="entry name" value="ASP_PROTEASE"/>
    <property type="match status" value="2"/>
</dbReference>
<dbReference type="InterPro" id="IPR021109">
    <property type="entry name" value="Peptidase_aspartic_dom_sf"/>
</dbReference>
<feature type="active site" evidence="3">
    <location>
        <position position="277"/>
    </location>
</feature>
<evidence type="ECO:0000313" key="7">
    <source>
        <dbReference type="EMBL" id="OAA57781.1"/>
    </source>
</evidence>
<evidence type="ECO:0000313" key="8">
    <source>
        <dbReference type="Proteomes" id="UP000076744"/>
    </source>
</evidence>
<dbReference type="EMBL" id="AZHB01000019">
    <property type="protein sequence ID" value="OAA57781.1"/>
    <property type="molecule type" value="Genomic_DNA"/>
</dbReference>
<feature type="active site" evidence="3">
    <location>
        <position position="97"/>
    </location>
</feature>
<dbReference type="Gene3D" id="2.40.70.10">
    <property type="entry name" value="Acid Proteases"/>
    <property type="match status" value="2"/>
</dbReference>
<feature type="signal peptide" evidence="5">
    <location>
        <begin position="1"/>
        <end position="17"/>
    </location>
</feature>
<dbReference type="PANTHER" id="PTHR47966:SF51">
    <property type="entry name" value="BETA-SITE APP-CLEAVING ENZYME, ISOFORM A-RELATED"/>
    <property type="match status" value="1"/>
</dbReference>
<dbReference type="PRINTS" id="PR00792">
    <property type="entry name" value="PEPSIN"/>
</dbReference>
<keyword evidence="2 4" id="KW-0064">Aspartyl protease</keyword>
<keyword evidence="8" id="KW-1185">Reference proteome</keyword>
<dbReference type="GO" id="GO:0006508">
    <property type="term" value="P:proteolysis"/>
    <property type="evidence" value="ECO:0007669"/>
    <property type="project" value="UniProtKB-KW"/>
</dbReference>
<dbReference type="InterPro" id="IPR033121">
    <property type="entry name" value="PEPTIDASE_A1"/>
</dbReference>
<organism evidence="7 8">
    <name type="scientific">Cordyceps fumosorosea (strain ARSEF 2679)</name>
    <name type="common">Isaria fumosorosea</name>
    <dbReference type="NCBI Taxonomy" id="1081104"/>
    <lineage>
        <taxon>Eukaryota</taxon>
        <taxon>Fungi</taxon>
        <taxon>Dikarya</taxon>
        <taxon>Ascomycota</taxon>
        <taxon>Pezizomycotina</taxon>
        <taxon>Sordariomycetes</taxon>
        <taxon>Hypocreomycetidae</taxon>
        <taxon>Hypocreales</taxon>
        <taxon>Cordycipitaceae</taxon>
        <taxon>Cordyceps</taxon>
    </lineage>
</organism>
<keyword evidence="4" id="KW-0645">Protease</keyword>
<dbReference type="GeneID" id="30023314"/>
<evidence type="ECO:0000256" key="2">
    <source>
        <dbReference type="ARBA" id="ARBA00022750"/>
    </source>
</evidence>
<dbReference type="SUPFAM" id="SSF50630">
    <property type="entry name" value="Acid proteases"/>
    <property type="match status" value="1"/>
</dbReference>
<dbReference type="RefSeq" id="XP_018702271.1">
    <property type="nucleotide sequence ID" value="XM_018850626.1"/>
</dbReference>
<dbReference type="PANTHER" id="PTHR47966">
    <property type="entry name" value="BETA-SITE APP-CLEAVING ENZYME, ISOFORM A-RELATED"/>
    <property type="match status" value="1"/>
</dbReference>
<dbReference type="STRING" id="1081104.A0A167QMP9"/>
<dbReference type="InterPro" id="IPR001969">
    <property type="entry name" value="Aspartic_peptidase_AS"/>
</dbReference>
<evidence type="ECO:0000256" key="3">
    <source>
        <dbReference type="PIRSR" id="PIRSR601461-1"/>
    </source>
</evidence>
<feature type="chain" id="PRO_5007891582" evidence="5">
    <location>
        <begin position="18"/>
        <end position="392"/>
    </location>
</feature>
<evidence type="ECO:0000256" key="5">
    <source>
        <dbReference type="SAM" id="SignalP"/>
    </source>
</evidence>
<accession>A0A167QMP9</accession>
<reference evidence="7 8" key="1">
    <citation type="journal article" date="2016" name="Genome Biol. Evol.">
        <title>Divergent and convergent evolution of fungal pathogenicity.</title>
        <authorList>
            <person name="Shang Y."/>
            <person name="Xiao G."/>
            <person name="Zheng P."/>
            <person name="Cen K."/>
            <person name="Zhan S."/>
            <person name="Wang C."/>
        </authorList>
    </citation>
    <scope>NUCLEOTIDE SEQUENCE [LARGE SCALE GENOMIC DNA]</scope>
    <source>
        <strain evidence="7 8">ARSEF 2679</strain>
    </source>
</reference>
<feature type="domain" description="Peptidase A1" evidence="6">
    <location>
        <begin position="81"/>
        <end position="389"/>
    </location>
</feature>
<evidence type="ECO:0000256" key="4">
    <source>
        <dbReference type="RuleBase" id="RU000454"/>
    </source>
</evidence>
<dbReference type="InterPro" id="IPR034164">
    <property type="entry name" value="Pepsin-like_dom"/>
</dbReference>
<dbReference type="PROSITE" id="PS51767">
    <property type="entry name" value="PEPTIDASE_A1"/>
    <property type="match status" value="1"/>
</dbReference>
<dbReference type="Pfam" id="PF00026">
    <property type="entry name" value="Asp"/>
    <property type="match status" value="1"/>
</dbReference>
<keyword evidence="4" id="KW-0378">Hydrolase</keyword>
<dbReference type="Proteomes" id="UP000076744">
    <property type="component" value="Unassembled WGS sequence"/>
</dbReference>
<dbReference type="OrthoDB" id="660550at2759"/>
<sequence length="392" mass="39989">MRFTSLSIIVAADAILASPVERAAKPATLPLKHVINVSSASSLIQRGQARLNHINGGDAAKTTVGHVDASSGPAENDDVSYIASVAIGNANWNLIVDTGSSNTWTGAQSSYVPHSTGNATGGSVSVSYGSGQFSGKEYVDKVSFGGLTVASQSIGSATSASGFNGVDGIFGLGPVGLTKNTVSNAATVPTFLDNLYAQGSIPTEVLGVYFSPEAGSDTSDNNGELTLGGVDSSKYTGALTYVPTLKSGAAAPYWGVSIASFAYGSTTLASGATGIVDTGTTLIYIPSAAYSKFLSASGGKTDSSSGLAVYTKKPTANFSITLGSTTYTLTPAQYLVPTAQYSFFGLSSGKYYAWINDGGSSGVNTIIGQKFLENYYSVYDTTNARIGFAKAA</sequence>
<comment type="caution">
    <text evidence="7">The sequence shown here is derived from an EMBL/GenBank/DDBJ whole genome shotgun (WGS) entry which is preliminary data.</text>
</comment>
<comment type="similarity">
    <text evidence="1 4">Belongs to the peptidase A1 family.</text>
</comment>
<dbReference type="CDD" id="cd05471">
    <property type="entry name" value="pepsin_like"/>
    <property type="match status" value="1"/>
</dbReference>
<gene>
    <name evidence="7" type="ORF">ISF_07022</name>
</gene>
<keyword evidence="5" id="KW-0732">Signal</keyword>